<accession>A0A835B0S7</accession>
<evidence type="ECO:0000313" key="2">
    <source>
        <dbReference type="Proteomes" id="UP000636709"/>
    </source>
</evidence>
<sequence length="429" mass="47774">MASAGAVVDRISALPNDLLHSILTLVREATAVTRTAALSRRWRRVWIHARQLDLLDSKLKRGAVPGHFVGFVDWVLAQRGETGMGSLNINMSRDNTGASPSPESVNEWLRYATQHEVDDDDEPAVVLPDHGRMTYMKLSLSRQNMFQLPVAAGAKYEALTVLRLWRATFFGAGPRLGDDVLLGDFVSSCCPRLRKLAIGSPLDLRELVLRVDALQELRLSRAEDLRTLDVTAPNLRVLWLDLDRVSGNRVACCRVVAPRLQVIGMRDATLAKLPGMDIHDLASVRCLDLCLHMRGWCCRRTSSGLWLLENCPGVQHVQVSLSHYCGLVVTLTGRLFVGLGTIFAADEFIGLGRKGAAPFASVTSLKVDTTSLPESYLVPSITSLLLRFPRLTSLSISSNRQVSWLKLKKNVHRTAYFYCFFFQTHTRRI</sequence>
<dbReference type="Proteomes" id="UP000636709">
    <property type="component" value="Unassembled WGS sequence"/>
</dbReference>
<name>A0A835B0S7_9POAL</name>
<dbReference type="OrthoDB" id="688168at2759"/>
<gene>
    <name evidence="1" type="ORF">HU200_048543</name>
</gene>
<protein>
    <recommendedName>
        <fullName evidence="3">F-box domain-containing protein</fullName>
    </recommendedName>
</protein>
<organism evidence="1 2">
    <name type="scientific">Digitaria exilis</name>
    <dbReference type="NCBI Taxonomy" id="1010633"/>
    <lineage>
        <taxon>Eukaryota</taxon>
        <taxon>Viridiplantae</taxon>
        <taxon>Streptophyta</taxon>
        <taxon>Embryophyta</taxon>
        <taxon>Tracheophyta</taxon>
        <taxon>Spermatophyta</taxon>
        <taxon>Magnoliopsida</taxon>
        <taxon>Liliopsida</taxon>
        <taxon>Poales</taxon>
        <taxon>Poaceae</taxon>
        <taxon>PACMAD clade</taxon>
        <taxon>Panicoideae</taxon>
        <taxon>Panicodae</taxon>
        <taxon>Paniceae</taxon>
        <taxon>Anthephorinae</taxon>
        <taxon>Digitaria</taxon>
    </lineage>
</organism>
<keyword evidence="2" id="KW-1185">Reference proteome</keyword>
<dbReference type="InterPro" id="IPR032675">
    <property type="entry name" value="LRR_dom_sf"/>
</dbReference>
<dbReference type="Gene3D" id="3.80.10.10">
    <property type="entry name" value="Ribonuclease Inhibitor"/>
    <property type="match status" value="1"/>
</dbReference>
<dbReference type="SUPFAM" id="SSF52047">
    <property type="entry name" value="RNI-like"/>
    <property type="match status" value="1"/>
</dbReference>
<dbReference type="AlphaFoldDB" id="A0A835B0S7"/>
<reference evidence="1" key="1">
    <citation type="submission" date="2020-07" db="EMBL/GenBank/DDBJ databases">
        <title>Genome sequence and genetic diversity analysis of an under-domesticated orphan crop, white fonio (Digitaria exilis).</title>
        <authorList>
            <person name="Bennetzen J.L."/>
            <person name="Chen S."/>
            <person name="Ma X."/>
            <person name="Wang X."/>
            <person name="Yssel A.E.J."/>
            <person name="Chaluvadi S.R."/>
            <person name="Johnson M."/>
            <person name="Gangashetty P."/>
            <person name="Hamidou F."/>
            <person name="Sanogo M.D."/>
            <person name="Zwaenepoel A."/>
            <person name="Wallace J."/>
            <person name="Van De Peer Y."/>
            <person name="Van Deynze A."/>
        </authorList>
    </citation>
    <scope>NUCLEOTIDE SEQUENCE</scope>
    <source>
        <tissue evidence="1">Leaves</tissue>
    </source>
</reference>
<dbReference type="EMBL" id="JACEFO010002202">
    <property type="protein sequence ID" value="KAF8673788.1"/>
    <property type="molecule type" value="Genomic_DNA"/>
</dbReference>
<evidence type="ECO:0000313" key="1">
    <source>
        <dbReference type="EMBL" id="KAF8673788.1"/>
    </source>
</evidence>
<comment type="caution">
    <text evidence="1">The sequence shown here is derived from an EMBL/GenBank/DDBJ whole genome shotgun (WGS) entry which is preliminary data.</text>
</comment>
<dbReference type="SUPFAM" id="SSF81383">
    <property type="entry name" value="F-box domain"/>
    <property type="match status" value="1"/>
</dbReference>
<dbReference type="InterPro" id="IPR036047">
    <property type="entry name" value="F-box-like_dom_sf"/>
</dbReference>
<dbReference type="PANTHER" id="PTHR34709">
    <property type="entry name" value="OS10G0396666 PROTEIN"/>
    <property type="match status" value="1"/>
</dbReference>
<evidence type="ECO:0008006" key="3">
    <source>
        <dbReference type="Google" id="ProtNLM"/>
    </source>
</evidence>
<proteinExistence type="predicted"/>
<dbReference type="PANTHER" id="PTHR34709:SF79">
    <property type="entry name" value="F-BOX DOMAIN-CONTAINING PROTEIN"/>
    <property type="match status" value="1"/>
</dbReference>
<dbReference type="InterPro" id="IPR055312">
    <property type="entry name" value="FBL15-like"/>
</dbReference>